<dbReference type="Pfam" id="PF18759">
    <property type="entry name" value="Plavaka"/>
    <property type="match status" value="1"/>
</dbReference>
<dbReference type="InterPro" id="IPR041078">
    <property type="entry name" value="Plavaka"/>
</dbReference>
<gene>
    <name evidence="1" type="ORF">ARMGADRAFT_936767</name>
</gene>
<reference evidence="2" key="1">
    <citation type="journal article" date="2017" name="Nat. Ecol. Evol.">
        <title>Genome expansion and lineage-specific genetic innovations in the forest pathogenic fungi Armillaria.</title>
        <authorList>
            <person name="Sipos G."/>
            <person name="Prasanna A.N."/>
            <person name="Walter M.C."/>
            <person name="O'Connor E."/>
            <person name="Balint B."/>
            <person name="Krizsan K."/>
            <person name="Kiss B."/>
            <person name="Hess J."/>
            <person name="Varga T."/>
            <person name="Slot J."/>
            <person name="Riley R."/>
            <person name="Boka B."/>
            <person name="Rigling D."/>
            <person name="Barry K."/>
            <person name="Lee J."/>
            <person name="Mihaltcheva S."/>
            <person name="LaButti K."/>
            <person name="Lipzen A."/>
            <person name="Waldron R."/>
            <person name="Moloney N.M."/>
            <person name="Sperisen C."/>
            <person name="Kredics L."/>
            <person name="Vagvoelgyi C."/>
            <person name="Patrignani A."/>
            <person name="Fitzpatrick D."/>
            <person name="Nagy I."/>
            <person name="Doyle S."/>
            <person name="Anderson J.B."/>
            <person name="Grigoriev I.V."/>
            <person name="Gueldener U."/>
            <person name="Muensterkoetter M."/>
            <person name="Nagy L.G."/>
        </authorList>
    </citation>
    <scope>NUCLEOTIDE SEQUENCE [LARGE SCALE GENOMIC DNA]</scope>
    <source>
        <strain evidence="2">Ar21-2</strain>
    </source>
</reference>
<sequence length="112" mass="12982">PEWQKRSYQIWFQDPDVVISNILADCDFEKEFDTVFYIDLDATGQRWWSDFMPGNYAWHHATQIYEANNGTEGAMYVSVILGSDKTTVSVAMGNVEYYPVYLSIGNLHNFTH</sequence>
<evidence type="ECO:0000313" key="1">
    <source>
        <dbReference type="EMBL" id="PBK88776.1"/>
    </source>
</evidence>
<proteinExistence type="predicted"/>
<accession>A0A2H3DMV3</accession>
<protein>
    <submittedName>
        <fullName evidence="1">Uncharacterized protein</fullName>
    </submittedName>
</protein>
<feature type="non-terminal residue" evidence="1">
    <location>
        <position position="1"/>
    </location>
</feature>
<dbReference type="Proteomes" id="UP000217790">
    <property type="component" value="Unassembled WGS sequence"/>
</dbReference>
<keyword evidence="2" id="KW-1185">Reference proteome</keyword>
<evidence type="ECO:0000313" key="2">
    <source>
        <dbReference type="Proteomes" id="UP000217790"/>
    </source>
</evidence>
<dbReference type="InParanoid" id="A0A2H3DMV3"/>
<name>A0A2H3DMV3_ARMGA</name>
<dbReference type="AlphaFoldDB" id="A0A2H3DMV3"/>
<organism evidence="1 2">
    <name type="scientific">Armillaria gallica</name>
    <name type="common">Bulbous honey fungus</name>
    <name type="synonym">Armillaria bulbosa</name>
    <dbReference type="NCBI Taxonomy" id="47427"/>
    <lineage>
        <taxon>Eukaryota</taxon>
        <taxon>Fungi</taxon>
        <taxon>Dikarya</taxon>
        <taxon>Basidiomycota</taxon>
        <taxon>Agaricomycotina</taxon>
        <taxon>Agaricomycetes</taxon>
        <taxon>Agaricomycetidae</taxon>
        <taxon>Agaricales</taxon>
        <taxon>Marasmiineae</taxon>
        <taxon>Physalacriaceae</taxon>
        <taxon>Armillaria</taxon>
    </lineage>
</organism>
<dbReference type="OrthoDB" id="3199698at2759"/>
<dbReference type="EMBL" id="KZ293671">
    <property type="protein sequence ID" value="PBK88776.1"/>
    <property type="molecule type" value="Genomic_DNA"/>
</dbReference>
<dbReference type="STRING" id="47427.A0A2H3DMV3"/>